<dbReference type="SUPFAM" id="SSF88946">
    <property type="entry name" value="Sigma2 domain of RNA polymerase sigma factors"/>
    <property type="match status" value="1"/>
</dbReference>
<dbReference type="GO" id="GO:0006352">
    <property type="term" value="P:DNA-templated transcription initiation"/>
    <property type="evidence" value="ECO:0007669"/>
    <property type="project" value="InterPro"/>
</dbReference>
<dbReference type="PANTHER" id="PTHR43133:SF62">
    <property type="entry name" value="RNA POLYMERASE SIGMA FACTOR SIGZ"/>
    <property type="match status" value="1"/>
</dbReference>
<dbReference type="Gene3D" id="1.10.1740.10">
    <property type="match status" value="1"/>
</dbReference>
<feature type="domain" description="RNA polymerase sigma-70 region 2" evidence="5">
    <location>
        <begin position="17"/>
        <end position="84"/>
    </location>
</feature>
<dbReference type="InterPro" id="IPR014284">
    <property type="entry name" value="RNA_pol_sigma-70_dom"/>
</dbReference>
<dbReference type="InterPro" id="IPR007627">
    <property type="entry name" value="RNA_pol_sigma70_r2"/>
</dbReference>
<reference evidence="7" key="1">
    <citation type="submission" date="2022-10" db="EMBL/GenBank/DDBJ databases">
        <title>The WGS of Solirubrobacter phytolaccae KCTC 29190.</title>
        <authorList>
            <person name="Jiang Z."/>
        </authorList>
    </citation>
    <scope>NUCLEOTIDE SEQUENCE</scope>
    <source>
        <strain evidence="7">KCTC 29190</strain>
    </source>
</reference>
<keyword evidence="4" id="KW-0804">Transcription</keyword>
<dbReference type="Pfam" id="PF08281">
    <property type="entry name" value="Sigma70_r4_2"/>
    <property type="match status" value="1"/>
</dbReference>
<proteinExistence type="inferred from homology"/>
<dbReference type="SUPFAM" id="SSF88659">
    <property type="entry name" value="Sigma3 and sigma4 domains of RNA polymerase sigma factors"/>
    <property type="match status" value="1"/>
</dbReference>
<protein>
    <submittedName>
        <fullName evidence="7">RNA polymerase sigma factor</fullName>
    </submittedName>
</protein>
<name>A0A9X3SAB0_9ACTN</name>
<evidence type="ECO:0000259" key="6">
    <source>
        <dbReference type="Pfam" id="PF08281"/>
    </source>
</evidence>
<dbReference type="NCBIfam" id="TIGR02937">
    <property type="entry name" value="sigma70-ECF"/>
    <property type="match status" value="1"/>
</dbReference>
<keyword evidence="8" id="KW-1185">Reference proteome</keyword>
<gene>
    <name evidence="7" type="ORF">OJ997_24300</name>
</gene>
<dbReference type="GO" id="GO:0003677">
    <property type="term" value="F:DNA binding"/>
    <property type="evidence" value="ECO:0007669"/>
    <property type="project" value="InterPro"/>
</dbReference>
<evidence type="ECO:0000259" key="5">
    <source>
        <dbReference type="Pfam" id="PF04542"/>
    </source>
</evidence>
<keyword evidence="2" id="KW-0805">Transcription regulation</keyword>
<dbReference type="Gene3D" id="1.10.10.10">
    <property type="entry name" value="Winged helix-like DNA-binding domain superfamily/Winged helix DNA-binding domain"/>
    <property type="match status" value="1"/>
</dbReference>
<evidence type="ECO:0000256" key="4">
    <source>
        <dbReference type="ARBA" id="ARBA00023163"/>
    </source>
</evidence>
<keyword evidence="3" id="KW-0731">Sigma factor</keyword>
<dbReference type="Pfam" id="PF04542">
    <property type="entry name" value="Sigma70_r2"/>
    <property type="match status" value="1"/>
</dbReference>
<dbReference type="AlphaFoldDB" id="A0A9X3SAB0"/>
<organism evidence="7 8">
    <name type="scientific">Solirubrobacter phytolaccae</name>
    <dbReference type="NCBI Taxonomy" id="1404360"/>
    <lineage>
        <taxon>Bacteria</taxon>
        <taxon>Bacillati</taxon>
        <taxon>Actinomycetota</taxon>
        <taxon>Thermoleophilia</taxon>
        <taxon>Solirubrobacterales</taxon>
        <taxon>Solirubrobacteraceae</taxon>
        <taxon>Solirubrobacter</taxon>
    </lineage>
</organism>
<dbReference type="EMBL" id="JAPDDP010000054">
    <property type="protein sequence ID" value="MDA0183453.1"/>
    <property type="molecule type" value="Genomic_DNA"/>
</dbReference>
<dbReference type="InterPro" id="IPR013249">
    <property type="entry name" value="RNA_pol_sigma70_r4_t2"/>
</dbReference>
<dbReference type="GO" id="GO:0016987">
    <property type="term" value="F:sigma factor activity"/>
    <property type="evidence" value="ECO:0007669"/>
    <property type="project" value="UniProtKB-KW"/>
</dbReference>
<comment type="caution">
    <text evidence="7">The sequence shown here is derived from an EMBL/GenBank/DDBJ whole genome shotgun (WGS) entry which is preliminary data.</text>
</comment>
<dbReference type="Proteomes" id="UP001147653">
    <property type="component" value="Unassembled WGS sequence"/>
</dbReference>
<dbReference type="PANTHER" id="PTHR43133">
    <property type="entry name" value="RNA POLYMERASE ECF-TYPE SIGMA FACTO"/>
    <property type="match status" value="1"/>
</dbReference>
<evidence type="ECO:0000256" key="1">
    <source>
        <dbReference type="ARBA" id="ARBA00010641"/>
    </source>
</evidence>
<evidence type="ECO:0000256" key="2">
    <source>
        <dbReference type="ARBA" id="ARBA00023015"/>
    </source>
</evidence>
<dbReference type="InterPro" id="IPR013325">
    <property type="entry name" value="RNA_pol_sigma_r2"/>
</dbReference>
<dbReference type="InterPro" id="IPR013324">
    <property type="entry name" value="RNA_pol_sigma_r3/r4-like"/>
</dbReference>
<comment type="similarity">
    <text evidence="1">Belongs to the sigma-70 factor family. ECF subfamily.</text>
</comment>
<dbReference type="InterPro" id="IPR036388">
    <property type="entry name" value="WH-like_DNA-bd_sf"/>
</dbReference>
<dbReference type="CDD" id="cd06171">
    <property type="entry name" value="Sigma70_r4"/>
    <property type="match status" value="1"/>
</dbReference>
<sequence>MAGGSRLQDREAFAAVYVQHAEVLRHFILRRCGNAEVAIDLVSETFAKALERRHQFRGSTPEEERGWLLAIARSELLQHWRRNALHSAALTRLGVDAPPPQDPAIERVDELASLPRAAEVLAALPPEQRRAVELRVCADAAYEDVAETLGVTIETARTRVSRALRTLALEVEA</sequence>
<accession>A0A9X3SAB0</accession>
<dbReference type="InterPro" id="IPR039425">
    <property type="entry name" value="RNA_pol_sigma-70-like"/>
</dbReference>
<evidence type="ECO:0000256" key="3">
    <source>
        <dbReference type="ARBA" id="ARBA00023082"/>
    </source>
</evidence>
<evidence type="ECO:0000313" key="7">
    <source>
        <dbReference type="EMBL" id="MDA0183453.1"/>
    </source>
</evidence>
<feature type="domain" description="RNA polymerase sigma factor 70 region 4 type 2" evidence="6">
    <location>
        <begin position="119"/>
        <end position="167"/>
    </location>
</feature>
<evidence type="ECO:0000313" key="8">
    <source>
        <dbReference type="Proteomes" id="UP001147653"/>
    </source>
</evidence>
<dbReference type="RefSeq" id="WP_270027842.1">
    <property type="nucleotide sequence ID" value="NZ_JAPDDP010000054.1"/>
</dbReference>